<dbReference type="KEGG" id="vg:77418168"/>
<keyword evidence="2" id="KW-1185">Reference proteome</keyword>
<dbReference type="RefSeq" id="YP_010582491.1">
    <property type="nucleotide sequence ID" value="NC_069151.1"/>
</dbReference>
<accession>A0A481W5L2</accession>
<protein>
    <recommendedName>
        <fullName evidence="3">NinH-like protein</fullName>
    </recommendedName>
</protein>
<evidence type="ECO:0000313" key="1">
    <source>
        <dbReference type="EMBL" id="QBJ04048.1"/>
    </source>
</evidence>
<reference evidence="2" key="1">
    <citation type="submission" date="2019-02" db="EMBL/GenBank/DDBJ databases">
        <title>Complete genome of phage SEE-1.</title>
        <authorList>
            <person name="Lu M."/>
        </authorList>
    </citation>
    <scope>NUCLEOTIDE SEQUENCE [LARGE SCALE GENOMIC DNA]</scope>
</reference>
<dbReference type="EMBL" id="MK479295">
    <property type="protein sequence ID" value="QBJ04048.1"/>
    <property type="molecule type" value="Genomic_DNA"/>
</dbReference>
<dbReference type="GeneID" id="77418168"/>
<sequence length="78" mass="8706">MWGTKTMTSIPALIAMFGSIAATCRETGLSELTIAKYRLDTNCEKHVIYNGRLMTHKKTSPVLYTRRGVTKTERANGL</sequence>
<dbReference type="Proteomes" id="UP000293689">
    <property type="component" value="Segment"/>
</dbReference>
<evidence type="ECO:0008006" key="3">
    <source>
        <dbReference type="Google" id="ProtNLM"/>
    </source>
</evidence>
<organism evidence="1 2">
    <name type="scientific">Salmonella phage vB_SenS_SE1</name>
    <dbReference type="NCBI Taxonomy" id="2530161"/>
    <lineage>
        <taxon>Viruses</taxon>
        <taxon>Duplodnaviria</taxon>
        <taxon>Heunggongvirae</taxon>
        <taxon>Uroviricota</taxon>
        <taxon>Caudoviricetes</taxon>
        <taxon>Sarkviridae</taxon>
        <taxon>Guernseyvirinae</taxon>
        <taxon>Cornellvirus</taxon>
        <taxon>Cornellvirus SE1</taxon>
    </lineage>
</organism>
<name>A0A481W5L2_9CAUD</name>
<proteinExistence type="predicted"/>
<evidence type="ECO:0000313" key="2">
    <source>
        <dbReference type="Proteomes" id="UP000293689"/>
    </source>
</evidence>